<dbReference type="Pfam" id="PF00085">
    <property type="entry name" value="Thioredoxin"/>
    <property type="match status" value="1"/>
</dbReference>
<dbReference type="PANTHER" id="PTHR45663:SF11">
    <property type="entry name" value="GEO12009P1"/>
    <property type="match status" value="1"/>
</dbReference>
<reference evidence="2" key="2">
    <citation type="journal article" date="2014" name="ISME J.">
        <title>Microbial stratification in low pH oxic and suboxic macroscopic growths along an acid mine drainage.</title>
        <authorList>
            <person name="Mendez-Garcia C."/>
            <person name="Mesa V."/>
            <person name="Sprenger R.R."/>
            <person name="Richter M."/>
            <person name="Diez M.S."/>
            <person name="Solano J."/>
            <person name="Bargiela R."/>
            <person name="Golyshina O.V."/>
            <person name="Manteca A."/>
            <person name="Ramos J.L."/>
            <person name="Gallego J.R."/>
            <person name="Llorente I."/>
            <person name="Martins Dos Santos V.A."/>
            <person name="Jensen O.N."/>
            <person name="Pelaez A.I."/>
            <person name="Sanchez J."/>
            <person name="Ferrer M."/>
        </authorList>
    </citation>
    <scope>NUCLEOTIDE SEQUENCE</scope>
</reference>
<dbReference type="EMBL" id="AUZX01014257">
    <property type="protein sequence ID" value="EQD32740.1"/>
    <property type="molecule type" value="Genomic_DNA"/>
</dbReference>
<evidence type="ECO:0000313" key="2">
    <source>
        <dbReference type="EMBL" id="EQD32740.1"/>
    </source>
</evidence>
<dbReference type="PANTHER" id="PTHR45663">
    <property type="entry name" value="GEO12009P1"/>
    <property type="match status" value="1"/>
</dbReference>
<feature type="non-terminal residue" evidence="2">
    <location>
        <position position="1"/>
    </location>
</feature>
<sequence>VTFGKLNVDENPKVSAQFNIRSIPTVLMFKDGKIIDTSIGAVPKPMLDARIKKLLN</sequence>
<feature type="domain" description="Thioredoxin" evidence="1">
    <location>
        <begin position="1"/>
        <end position="52"/>
    </location>
</feature>
<dbReference type="CDD" id="cd02947">
    <property type="entry name" value="TRX_family"/>
    <property type="match status" value="1"/>
</dbReference>
<keyword evidence="2" id="KW-0560">Oxidoreductase</keyword>
<evidence type="ECO:0000259" key="1">
    <source>
        <dbReference type="Pfam" id="PF00085"/>
    </source>
</evidence>
<dbReference type="AlphaFoldDB" id="T0ZSD0"/>
<dbReference type="GO" id="GO:0019153">
    <property type="term" value="F:protein-disulfide reductase (glutathione) activity"/>
    <property type="evidence" value="ECO:0007669"/>
    <property type="project" value="UniProtKB-EC"/>
</dbReference>
<dbReference type="InterPro" id="IPR036249">
    <property type="entry name" value="Thioredoxin-like_sf"/>
</dbReference>
<dbReference type="InterPro" id="IPR013766">
    <property type="entry name" value="Thioredoxin_domain"/>
</dbReference>
<gene>
    <name evidence="2" type="ORF">B1A_19325</name>
</gene>
<proteinExistence type="predicted"/>
<dbReference type="GO" id="GO:0005737">
    <property type="term" value="C:cytoplasm"/>
    <property type="evidence" value="ECO:0007669"/>
    <property type="project" value="TreeGrafter"/>
</dbReference>
<comment type="caution">
    <text evidence="2">The sequence shown here is derived from an EMBL/GenBank/DDBJ whole genome shotgun (WGS) entry which is preliminary data.</text>
</comment>
<dbReference type="SUPFAM" id="SSF52833">
    <property type="entry name" value="Thioredoxin-like"/>
    <property type="match status" value="1"/>
</dbReference>
<protein>
    <submittedName>
        <fullName evidence="2">Thioredoxin domain protein</fullName>
        <ecNumber evidence="2">1.8.4.2</ecNumber>
    </submittedName>
</protein>
<accession>T0ZSD0</accession>
<dbReference type="Gene3D" id="3.40.30.10">
    <property type="entry name" value="Glutaredoxin"/>
    <property type="match status" value="1"/>
</dbReference>
<reference evidence="2" key="1">
    <citation type="submission" date="2013-08" db="EMBL/GenBank/DDBJ databases">
        <authorList>
            <person name="Mendez C."/>
            <person name="Richter M."/>
            <person name="Ferrer M."/>
            <person name="Sanchez J."/>
        </authorList>
    </citation>
    <scope>NUCLEOTIDE SEQUENCE</scope>
</reference>
<dbReference type="EC" id="1.8.4.2" evidence="2"/>
<organism evidence="2">
    <name type="scientific">mine drainage metagenome</name>
    <dbReference type="NCBI Taxonomy" id="410659"/>
    <lineage>
        <taxon>unclassified sequences</taxon>
        <taxon>metagenomes</taxon>
        <taxon>ecological metagenomes</taxon>
    </lineage>
</organism>
<name>T0ZSD0_9ZZZZ</name>